<dbReference type="SUPFAM" id="SSF88798">
    <property type="entry name" value="N-terminal, heterodimerisation domain of RBP7 (RpoE)"/>
    <property type="match status" value="1"/>
</dbReference>
<evidence type="ECO:0000256" key="5">
    <source>
        <dbReference type="ARBA" id="ARBA00023242"/>
    </source>
</evidence>
<feature type="domain" description="S1 motif" evidence="6">
    <location>
        <begin position="82"/>
        <end position="152"/>
    </location>
</feature>
<keyword evidence="3 7" id="KW-0240">DNA-directed RNA polymerase</keyword>
<accession>A0A0C4W3T7</accession>
<keyword evidence="5" id="KW-0539">Nucleus</keyword>
<dbReference type="Pfam" id="PF00575">
    <property type="entry name" value="S1"/>
    <property type="match status" value="1"/>
</dbReference>
<reference evidence="7" key="1">
    <citation type="journal article" date="2015" name="Mol. Biol. Evol.">
        <title>Ancient Origin and Recent Innovations of RNA Polymerase IV and V.</title>
        <authorList>
            <person name="Huang Y."/>
            <person name="Kendall T."/>
            <person name="Forsythe E.S."/>
            <person name="Dorantes-Acosta A."/>
            <person name="Li S."/>
            <person name="Caballero-Perez J."/>
            <person name="Chen X."/>
            <person name="Arteaga-Vazquez M."/>
            <person name="Beilstein M.A."/>
            <person name="Mosher R.A."/>
        </authorList>
    </citation>
    <scope>NUCLEOTIDE SEQUENCE</scope>
</reference>
<sequence>MFFEVEMMRNVVVSPDKLHSGLLLQRSIILQLLEDVSHLQATEENGYLIAVTTLESRGEGKIRDMTGSVVFPVKFKCIVFRPFKNEILEGEVMDVMKAGVRLTCGPMTEVFLPRQTMKDFEFIIGENPVFKSKQALQVEKGGKVRFKIIGTKWNEQRRVFQALGSLEGDYLGPFIDAEMKT</sequence>
<dbReference type="GO" id="GO:0055029">
    <property type="term" value="C:nuclear DNA-directed RNA polymerase complex"/>
    <property type="evidence" value="ECO:0007669"/>
    <property type="project" value="UniProtKB-ARBA"/>
</dbReference>
<dbReference type="CDD" id="cd04329">
    <property type="entry name" value="RNAP_II_Rpb7_N"/>
    <property type="match status" value="1"/>
</dbReference>
<dbReference type="PANTHER" id="PTHR12709:SF3">
    <property type="entry name" value="DNA-DIRECTED RNA POLYMERASE V SUBUNIT 7"/>
    <property type="match status" value="1"/>
</dbReference>
<gene>
    <name evidence="7" type="primary">NRPD7</name>
</gene>
<dbReference type="InterPro" id="IPR003029">
    <property type="entry name" value="S1_domain"/>
</dbReference>
<dbReference type="GO" id="GO:0003697">
    <property type="term" value="F:single-stranded DNA binding"/>
    <property type="evidence" value="ECO:0007669"/>
    <property type="project" value="TreeGrafter"/>
</dbReference>
<evidence type="ECO:0000256" key="1">
    <source>
        <dbReference type="ARBA" id="ARBA00004123"/>
    </source>
</evidence>
<dbReference type="InterPro" id="IPR045113">
    <property type="entry name" value="Rpb7-like"/>
</dbReference>
<dbReference type="PANTHER" id="PTHR12709">
    <property type="entry name" value="DNA-DIRECTED RNA POLYMERASE II, III"/>
    <property type="match status" value="1"/>
</dbReference>
<dbReference type="GO" id="GO:0003727">
    <property type="term" value="F:single-stranded RNA binding"/>
    <property type="evidence" value="ECO:0007669"/>
    <property type="project" value="TreeGrafter"/>
</dbReference>
<dbReference type="AlphaFoldDB" id="A0A0C4W3T7"/>
<comment type="similarity">
    <text evidence="2">Belongs to the eukaryotic RPB7/RPC8 RNA polymerase subunit family.</text>
</comment>
<dbReference type="SUPFAM" id="SSF50249">
    <property type="entry name" value="Nucleic acid-binding proteins"/>
    <property type="match status" value="1"/>
</dbReference>
<dbReference type="GO" id="GO:0006352">
    <property type="term" value="P:DNA-templated transcription initiation"/>
    <property type="evidence" value="ECO:0007669"/>
    <property type="project" value="InterPro"/>
</dbReference>
<dbReference type="Gene3D" id="3.30.1490.120">
    <property type="entry name" value="RNA polymerase Rpb7-like, N-terminal domain"/>
    <property type="match status" value="1"/>
</dbReference>
<evidence type="ECO:0000313" key="7">
    <source>
        <dbReference type="EMBL" id="AJA90759.1"/>
    </source>
</evidence>
<name>A0A0C4W3T7_CYCRE</name>
<dbReference type="InterPro" id="IPR012340">
    <property type="entry name" value="NA-bd_OB-fold"/>
</dbReference>
<proteinExistence type="evidence at transcript level"/>
<organism evidence="7">
    <name type="scientific">Cycas revoluta</name>
    <name type="common">Sago palm</name>
    <dbReference type="NCBI Taxonomy" id="3396"/>
    <lineage>
        <taxon>Eukaryota</taxon>
        <taxon>Viridiplantae</taxon>
        <taxon>Streptophyta</taxon>
        <taxon>Embryophyta</taxon>
        <taxon>Tracheophyta</taxon>
        <taxon>Spermatophyta</taxon>
        <taxon>Cycadidae</taxon>
        <taxon>Cycadales</taxon>
        <taxon>Cycadaceae</taxon>
        <taxon>Cycas</taxon>
    </lineage>
</organism>
<comment type="subcellular location">
    <subcellularLocation>
        <location evidence="1">Nucleus</location>
    </subcellularLocation>
</comment>
<evidence type="ECO:0000256" key="4">
    <source>
        <dbReference type="ARBA" id="ARBA00023163"/>
    </source>
</evidence>
<evidence type="ECO:0000259" key="6">
    <source>
        <dbReference type="Pfam" id="PF00575"/>
    </source>
</evidence>
<protein>
    <submittedName>
        <fullName evidence="7">DNA-directed RNA polymerase IV seventh largest subunit</fullName>
    </submittedName>
</protein>
<dbReference type="Gene3D" id="2.40.50.140">
    <property type="entry name" value="Nucleic acid-binding proteins"/>
    <property type="match status" value="1"/>
</dbReference>
<dbReference type="FunFam" id="2.40.50.140:FF:000043">
    <property type="entry name" value="DNA-directed RNA polymerase II subunit RPB7"/>
    <property type="match status" value="1"/>
</dbReference>
<evidence type="ECO:0000256" key="3">
    <source>
        <dbReference type="ARBA" id="ARBA00022478"/>
    </source>
</evidence>
<dbReference type="FunFam" id="3.30.1490.120:FF:000001">
    <property type="entry name" value="DNA-directed RNA polymerase II subunit RPB7"/>
    <property type="match status" value="1"/>
</dbReference>
<dbReference type="InterPro" id="IPR036898">
    <property type="entry name" value="RNA_pol_Rpb7-like_N_sf"/>
</dbReference>
<evidence type="ECO:0000256" key="2">
    <source>
        <dbReference type="ARBA" id="ARBA00009307"/>
    </source>
</evidence>
<dbReference type="EMBL" id="KJ473667">
    <property type="protein sequence ID" value="AJA90759.1"/>
    <property type="molecule type" value="mRNA"/>
</dbReference>
<keyword evidence="4" id="KW-0804">Transcription</keyword>